<dbReference type="Proteomes" id="UP000823674">
    <property type="component" value="Chromosome A07"/>
</dbReference>
<evidence type="ECO:0000313" key="2">
    <source>
        <dbReference type="Proteomes" id="UP000823674"/>
    </source>
</evidence>
<gene>
    <name evidence="1" type="primary">A07g500190.1_BraROA</name>
    <name evidence="1" type="ORF">IGI04_025437</name>
</gene>
<organism evidence="1 2">
    <name type="scientific">Brassica rapa subsp. trilocularis</name>
    <dbReference type="NCBI Taxonomy" id="1813537"/>
    <lineage>
        <taxon>Eukaryota</taxon>
        <taxon>Viridiplantae</taxon>
        <taxon>Streptophyta</taxon>
        <taxon>Embryophyta</taxon>
        <taxon>Tracheophyta</taxon>
        <taxon>Spermatophyta</taxon>
        <taxon>Magnoliopsida</taxon>
        <taxon>eudicotyledons</taxon>
        <taxon>Gunneridae</taxon>
        <taxon>Pentapetalae</taxon>
        <taxon>rosids</taxon>
        <taxon>malvids</taxon>
        <taxon>Brassicales</taxon>
        <taxon>Brassicaceae</taxon>
        <taxon>Brassiceae</taxon>
        <taxon>Brassica</taxon>
    </lineage>
</organism>
<dbReference type="SUPFAM" id="SSF81383">
    <property type="entry name" value="F-box domain"/>
    <property type="match status" value="1"/>
</dbReference>
<dbReference type="EMBL" id="JADBGQ010000009">
    <property type="protein sequence ID" value="KAG5377595.1"/>
    <property type="molecule type" value="Genomic_DNA"/>
</dbReference>
<keyword evidence="2" id="KW-1185">Reference proteome</keyword>
<reference evidence="1 2" key="1">
    <citation type="submission" date="2021-03" db="EMBL/GenBank/DDBJ databases">
        <authorList>
            <person name="King G.J."/>
            <person name="Bancroft I."/>
            <person name="Baten A."/>
            <person name="Bloomfield J."/>
            <person name="Borpatragohain P."/>
            <person name="He Z."/>
            <person name="Irish N."/>
            <person name="Irwin J."/>
            <person name="Liu K."/>
            <person name="Mauleon R.P."/>
            <person name="Moore J."/>
            <person name="Morris R."/>
            <person name="Ostergaard L."/>
            <person name="Wang B."/>
            <person name="Wells R."/>
        </authorList>
    </citation>
    <scope>NUCLEOTIDE SEQUENCE [LARGE SCALE GENOMIC DNA]</scope>
    <source>
        <strain evidence="1">R-o-18</strain>
        <tissue evidence="1">Leaf</tissue>
    </source>
</reference>
<comment type="caution">
    <text evidence="1">The sequence shown here is derived from an EMBL/GenBank/DDBJ whole genome shotgun (WGS) entry which is preliminary data.</text>
</comment>
<dbReference type="PANTHER" id="PTHR32212:SF462">
    <property type="entry name" value="LEUCINE RICH REPEAT PROTEIN FAMILY"/>
    <property type="match status" value="1"/>
</dbReference>
<name>A0ABQ7KT31_BRACM</name>
<evidence type="ECO:0000313" key="1">
    <source>
        <dbReference type="EMBL" id="KAG5377595.1"/>
    </source>
</evidence>
<dbReference type="PANTHER" id="PTHR32212">
    <property type="entry name" value="CYCLIN-LIKE F-BOX"/>
    <property type="match status" value="1"/>
</dbReference>
<sequence length="245" mass="27500">MSLCGIGPEAGWVWCISRDPRGSAKNWSLSSSSYDHRTSLTKTLCIHHPYQTGLFSLKSKDTKPIKSGYTLASYLSILILLCLPTKDSVRTSILSTRFRNIWLQVPRLELHSHDFSDPAAIKNFIDRFLEINRDSRLQKFKIKYDEYNVYLFRISELIAEAINRGVHDLDIGTLKSPLTEHLMHVLMKIGVPRTCTAKACASRGSGLGSSFRNRIPRGHVPRRSALTVYRSGAGQGGSVQPNCHL</sequence>
<accession>A0ABQ7KT31</accession>
<dbReference type="InterPro" id="IPR036047">
    <property type="entry name" value="F-box-like_dom_sf"/>
</dbReference>
<protein>
    <submittedName>
        <fullName evidence="1">Uncharacterized protein</fullName>
    </submittedName>
</protein>
<proteinExistence type="predicted"/>